<comment type="similarity">
    <text evidence="1">In the N-terminal section; belongs to the MIP18 family.</text>
</comment>
<dbReference type="SUPFAM" id="SSF52540">
    <property type="entry name" value="P-loop containing nucleoside triphosphate hydrolases"/>
    <property type="match status" value="1"/>
</dbReference>
<dbReference type="PANTHER" id="PTHR42961">
    <property type="entry name" value="IRON-SULFUR PROTEIN NUBPL"/>
    <property type="match status" value="1"/>
</dbReference>
<dbReference type="InterPro" id="IPR044304">
    <property type="entry name" value="NUBPL-like"/>
</dbReference>
<dbReference type="AlphaFoldDB" id="A0A7M1S514"/>
<reference evidence="11 12" key="1">
    <citation type="submission" date="2020-10" db="EMBL/GenBank/DDBJ databases">
        <title>The genome of sulfurovum sp.</title>
        <authorList>
            <person name="Xie S."/>
            <person name="Shao Z."/>
            <person name="Jiang L."/>
        </authorList>
    </citation>
    <scope>NUCLEOTIDE SEQUENCE [LARGE SCALE GENOMIC DNA]</scope>
    <source>
        <strain evidence="11 12">ST-419</strain>
    </source>
</reference>
<dbReference type="GO" id="GO:0046872">
    <property type="term" value="F:metal ion binding"/>
    <property type="evidence" value="ECO:0007669"/>
    <property type="project" value="UniProtKB-KW"/>
</dbReference>
<dbReference type="Pfam" id="PF10609">
    <property type="entry name" value="ParA"/>
    <property type="match status" value="1"/>
</dbReference>
<evidence type="ECO:0000313" key="12">
    <source>
        <dbReference type="Proteomes" id="UP000595074"/>
    </source>
</evidence>
<dbReference type="SUPFAM" id="SSF117916">
    <property type="entry name" value="Fe-S cluster assembly (FSCA) domain-like"/>
    <property type="match status" value="1"/>
</dbReference>
<evidence type="ECO:0000256" key="4">
    <source>
        <dbReference type="ARBA" id="ARBA00022741"/>
    </source>
</evidence>
<dbReference type="EMBL" id="CP063164">
    <property type="protein sequence ID" value="QOR61450.1"/>
    <property type="molecule type" value="Genomic_DNA"/>
</dbReference>
<keyword evidence="5 8" id="KW-0067">ATP-binding</keyword>
<feature type="compositionally biased region" description="Low complexity" evidence="9">
    <location>
        <begin position="364"/>
        <end position="381"/>
    </location>
</feature>
<evidence type="ECO:0000256" key="7">
    <source>
        <dbReference type="ARBA" id="ARBA00023014"/>
    </source>
</evidence>
<dbReference type="GO" id="GO:0016887">
    <property type="term" value="F:ATP hydrolysis activity"/>
    <property type="evidence" value="ECO:0007669"/>
    <property type="project" value="UniProtKB-UniRule"/>
</dbReference>
<dbReference type="Gene3D" id="3.40.50.300">
    <property type="entry name" value="P-loop containing nucleotide triphosphate hydrolases"/>
    <property type="match status" value="1"/>
</dbReference>
<evidence type="ECO:0000256" key="2">
    <source>
        <dbReference type="ARBA" id="ARBA00008205"/>
    </source>
</evidence>
<organism evidence="11 12">
    <name type="scientific">Sulfurovum indicum</name>
    <dbReference type="NCBI Taxonomy" id="2779528"/>
    <lineage>
        <taxon>Bacteria</taxon>
        <taxon>Pseudomonadati</taxon>
        <taxon>Campylobacterota</taxon>
        <taxon>Epsilonproteobacteria</taxon>
        <taxon>Campylobacterales</taxon>
        <taxon>Sulfurovaceae</taxon>
        <taxon>Sulfurovum</taxon>
    </lineage>
</organism>
<keyword evidence="6 8" id="KW-0408">Iron</keyword>
<keyword evidence="12" id="KW-1185">Reference proteome</keyword>
<comment type="similarity">
    <text evidence="8">Belongs to the Mrp/NBP35 ATP-binding proteins family.</text>
</comment>
<comment type="similarity">
    <text evidence="2">In the C-terminal section; belongs to the Mrp/NBP35 ATP-binding proteins family.</text>
</comment>
<proteinExistence type="inferred from homology"/>
<dbReference type="CDD" id="cd02037">
    <property type="entry name" value="Mrp_NBP35"/>
    <property type="match status" value="1"/>
</dbReference>
<dbReference type="InterPro" id="IPR002744">
    <property type="entry name" value="MIP18-like"/>
</dbReference>
<dbReference type="GO" id="GO:0016226">
    <property type="term" value="P:iron-sulfur cluster assembly"/>
    <property type="evidence" value="ECO:0007669"/>
    <property type="project" value="InterPro"/>
</dbReference>
<dbReference type="InterPro" id="IPR034904">
    <property type="entry name" value="FSCA_dom_sf"/>
</dbReference>
<dbReference type="InterPro" id="IPR027417">
    <property type="entry name" value="P-loop_NTPase"/>
</dbReference>
<accession>A0A7M1S514</accession>
<comment type="subunit">
    <text evidence="8">Homodimer.</text>
</comment>
<keyword evidence="3 8" id="KW-0479">Metal-binding</keyword>
<feature type="compositionally biased region" description="Gly residues" evidence="9">
    <location>
        <begin position="382"/>
        <end position="392"/>
    </location>
</feature>
<name>A0A7M1S514_9BACT</name>
<gene>
    <name evidence="11" type="ORF">IMZ28_08375</name>
</gene>
<dbReference type="InterPro" id="IPR019591">
    <property type="entry name" value="Mrp/NBP35_ATP-bd"/>
</dbReference>
<dbReference type="GO" id="GO:0005524">
    <property type="term" value="F:ATP binding"/>
    <property type="evidence" value="ECO:0007669"/>
    <property type="project" value="UniProtKB-UniRule"/>
</dbReference>
<protein>
    <recommendedName>
        <fullName evidence="8">Iron-sulfur cluster carrier protein</fullName>
    </recommendedName>
</protein>
<keyword evidence="7 8" id="KW-0411">Iron-sulfur</keyword>
<feature type="domain" description="MIP18 family-like" evidence="10">
    <location>
        <begin position="4"/>
        <end position="65"/>
    </location>
</feature>
<dbReference type="HAMAP" id="MF_02040">
    <property type="entry name" value="Mrp_NBP35"/>
    <property type="match status" value="1"/>
</dbReference>
<evidence type="ECO:0000256" key="5">
    <source>
        <dbReference type="ARBA" id="ARBA00022840"/>
    </source>
</evidence>
<evidence type="ECO:0000256" key="1">
    <source>
        <dbReference type="ARBA" id="ARBA00007352"/>
    </source>
</evidence>
<dbReference type="InterPro" id="IPR033756">
    <property type="entry name" value="YlxH/NBP35"/>
</dbReference>
<comment type="function">
    <text evidence="8">Binds and transfers iron-sulfur (Fe-S) clusters to target apoproteins. Can hydrolyze ATP.</text>
</comment>
<dbReference type="KEGG" id="sinu:IMZ28_08375"/>
<keyword evidence="4 8" id="KW-0547">Nucleotide-binding</keyword>
<keyword evidence="8" id="KW-0378">Hydrolase</keyword>
<feature type="binding site" evidence="8">
    <location>
        <begin position="106"/>
        <end position="113"/>
    </location>
    <ligand>
        <name>ATP</name>
        <dbReference type="ChEBI" id="CHEBI:30616"/>
    </ligand>
</feature>
<dbReference type="Pfam" id="PF01883">
    <property type="entry name" value="FeS_assembly_P"/>
    <property type="match status" value="1"/>
</dbReference>
<evidence type="ECO:0000256" key="8">
    <source>
        <dbReference type="HAMAP-Rule" id="MF_02040"/>
    </source>
</evidence>
<evidence type="ECO:0000256" key="9">
    <source>
        <dbReference type="SAM" id="MobiDB-lite"/>
    </source>
</evidence>
<sequence>MTQENVLEALKNVTYPGFTKDIVSFGFVKDIVVEGNNVALTIDITSSADEVKAQLTDEATTELKKAGFDNINITIKAPQAPKQMSNSVSGKNIAPHVKSFVMVSSGKGGVGKSTTSVNLAIAMAMQGKKVGLLDADIYGPNIPRMMGVEDQKPEIQGNKVLPLKAYGVEIMSMGSLMEPGQSLIWRGSMIMKAIEQFLRDILWSELDVLVIDMPPGTGDAQLTLAQSVPVTAGITVTTPQEVSLDDSRRSLDMFQKLHIPTAGIIENMSGFICPSCETESDIFGMGTTEPVAKEYDTNVIARIPIEPAIRVGGDTGMPVTYHKPDSETAKRYQEAASNLLAFIDKVQAEGGADNQAIQPTTPPGVSACSTGAGAASAPQGGHSHGGGGCGCN</sequence>
<dbReference type="GO" id="GO:0140663">
    <property type="term" value="F:ATP-dependent FeS chaperone activity"/>
    <property type="evidence" value="ECO:0007669"/>
    <property type="project" value="InterPro"/>
</dbReference>
<dbReference type="RefSeq" id="WP_197548124.1">
    <property type="nucleotide sequence ID" value="NZ_CP063164.1"/>
</dbReference>
<dbReference type="GO" id="GO:0051539">
    <property type="term" value="F:4 iron, 4 sulfur cluster binding"/>
    <property type="evidence" value="ECO:0007669"/>
    <property type="project" value="TreeGrafter"/>
</dbReference>
<dbReference type="InterPro" id="IPR000808">
    <property type="entry name" value="Mrp-like_CS"/>
</dbReference>
<evidence type="ECO:0000259" key="10">
    <source>
        <dbReference type="Pfam" id="PF01883"/>
    </source>
</evidence>
<dbReference type="Proteomes" id="UP000595074">
    <property type="component" value="Chromosome"/>
</dbReference>
<dbReference type="Gene3D" id="3.30.300.130">
    <property type="entry name" value="Fe-S cluster assembly (FSCA)"/>
    <property type="match status" value="1"/>
</dbReference>
<feature type="region of interest" description="Disordered" evidence="9">
    <location>
        <begin position="353"/>
        <end position="392"/>
    </location>
</feature>
<evidence type="ECO:0000256" key="6">
    <source>
        <dbReference type="ARBA" id="ARBA00023004"/>
    </source>
</evidence>
<dbReference type="PROSITE" id="PS01215">
    <property type="entry name" value="MRP"/>
    <property type="match status" value="1"/>
</dbReference>
<dbReference type="PANTHER" id="PTHR42961:SF2">
    <property type="entry name" value="IRON-SULFUR PROTEIN NUBPL"/>
    <property type="match status" value="1"/>
</dbReference>
<evidence type="ECO:0000256" key="3">
    <source>
        <dbReference type="ARBA" id="ARBA00022723"/>
    </source>
</evidence>
<evidence type="ECO:0000313" key="11">
    <source>
        <dbReference type="EMBL" id="QOR61450.1"/>
    </source>
</evidence>
<dbReference type="FunFam" id="3.40.50.300:FF:001119">
    <property type="entry name" value="Iron-sulfur cluster carrier protein"/>
    <property type="match status" value="1"/>
</dbReference>